<dbReference type="Pfam" id="PF19891">
    <property type="entry name" value="DUF6364"/>
    <property type="match status" value="1"/>
</dbReference>
<sequence>MKTNITLKVDAELLREARILAAEEGSSISAMVATRLEEVVRERKGYHKARRRALARLREGLDLRWTPPASRDELHER</sequence>
<gene>
    <name evidence="1" type="ORF">ENW50_11765</name>
</gene>
<dbReference type="AlphaFoldDB" id="A0A7V5CTZ0"/>
<accession>A0A7V5CTZ0</accession>
<dbReference type="GO" id="GO:0006355">
    <property type="term" value="P:regulation of DNA-templated transcription"/>
    <property type="evidence" value="ECO:0007669"/>
    <property type="project" value="InterPro"/>
</dbReference>
<organism evidence="1">
    <name type="scientific">Acidobacterium capsulatum</name>
    <dbReference type="NCBI Taxonomy" id="33075"/>
    <lineage>
        <taxon>Bacteria</taxon>
        <taxon>Pseudomonadati</taxon>
        <taxon>Acidobacteriota</taxon>
        <taxon>Terriglobia</taxon>
        <taxon>Terriglobales</taxon>
        <taxon>Acidobacteriaceae</taxon>
        <taxon>Acidobacterium</taxon>
    </lineage>
</organism>
<protein>
    <submittedName>
        <fullName evidence="1">CopG family transcriptional regulator</fullName>
    </submittedName>
</protein>
<name>A0A7V5CTZ0_9BACT</name>
<dbReference type="InterPro" id="IPR010985">
    <property type="entry name" value="Ribbon_hlx_hlx"/>
</dbReference>
<reference evidence="1" key="1">
    <citation type="journal article" date="2020" name="mSystems">
        <title>Genome- and Community-Level Interaction Insights into Carbon Utilization and Element Cycling Functions of Hydrothermarchaeota in Hydrothermal Sediment.</title>
        <authorList>
            <person name="Zhou Z."/>
            <person name="Liu Y."/>
            <person name="Xu W."/>
            <person name="Pan J."/>
            <person name="Luo Z.H."/>
            <person name="Li M."/>
        </authorList>
    </citation>
    <scope>NUCLEOTIDE SEQUENCE [LARGE SCALE GENOMIC DNA]</scope>
    <source>
        <strain evidence="1">SpSt-855</strain>
    </source>
</reference>
<dbReference type="SUPFAM" id="SSF47598">
    <property type="entry name" value="Ribbon-helix-helix"/>
    <property type="match status" value="1"/>
</dbReference>
<dbReference type="EMBL" id="DTKL01000073">
    <property type="protein sequence ID" value="HGY95341.1"/>
    <property type="molecule type" value="Genomic_DNA"/>
</dbReference>
<proteinExistence type="predicted"/>
<comment type="caution">
    <text evidence="1">The sequence shown here is derived from an EMBL/GenBank/DDBJ whole genome shotgun (WGS) entry which is preliminary data.</text>
</comment>
<evidence type="ECO:0000313" key="1">
    <source>
        <dbReference type="EMBL" id="HGY95341.1"/>
    </source>
</evidence>
<dbReference type="InterPro" id="IPR045944">
    <property type="entry name" value="DUF6364"/>
</dbReference>